<proteinExistence type="predicted"/>
<comment type="caution">
    <text evidence="2">The sequence shown here is derived from an EMBL/GenBank/DDBJ whole genome shotgun (WGS) entry which is preliminary data.</text>
</comment>
<gene>
    <name evidence="2" type="ORF">TNIN_409641</name>
</gene>
<reference evidence="2" key="1">
    <citation type="submission" date="2020-08" db="EMBL/GenBank/DDBJ databases">
        <title>Multicomponent nature underlies the extraordinary mechanical properties of spider dragline silk.</title>
        <authorList>
            <person name="Kono N."/>
            <person name="Nakamura H."/>
            <person name="Mori M."/>
            <person name="Yoshida Y."/>
            <person name="Ohtoshi R."/>
            <person name="Malay A.D."/>
            <person name="Moran D.A.P."/>
            <person name="Tomita M."/>
            <person name="Numata K."/>
            <person name="Arakawa K."/>
        </authorList>
    </citation>
    <scope>NUCLEOTIDE SEQUENCE</scope>
</reference>
<dbReference type="Proteomes" id="UP000886998">
    <property type="component" value="Unassembled WGS sequence"/>
</dbReference>
<protein>
    <recommendedName>
        <fullName evidence="1">Methyltransferase type 11 domain-containing protein</fullName>
    </recommendedName>
</protein>
<dbReference type="EMBL" id="BMAV01026915">
    <property type="protein sequence ID" value="GFS54376.1"/>
    <property type="molecule type" value="Genomic_DNA"/>
</dbReference>
<dbReference type="AlphaFoldDB" id="A0A8X6IPC5"/>
<dbReference type="OrthoDB" id="8300214at2759"/>
<evidence type="ECO:0000313" key="2">
    <source>
        <dbReference type="EMBL" id="GFS54376.1"/>
    </source>
</evidence>
<name>A0A8X6IPC5_9ARAC</name>
<dbReference type="GO" id="GO:0008757">
    <property type="term" value="F:S-adenosylmethionine-dependent methyltransferase activity"/>
    <property type="evidence" value="ECO:0007669"/>
    <property type="project" value="InterPro"/>
</dbReference>
<dbReference type="SUPFAM" id="SSF53335">
    <property type="entry name" value="S-adenosyl-L-methionine-dependent methyltransferases"/>
    <property type="match status" value="1"/>
</dbReference>
<keyword evidence="3" id="KW-1185">Reference proteome</keyword>
<feature type="domain" description="Methyltransferase type 11" evidence="1">
    <location>
        <begin position="23"/>
        <end position="105"/>
    </location>
</feature>
<evidence type="ECO:0000313" key="3">
    <source>
        <dbReference type="Proteomes" id="UP000886998"/>
    </source>
</evidence>
<organism evidence="2 3">
    <name type="scientific">Trichonephila inaurata madagascariensis</name>
    <dbReference type="NCBI Taxonomy" id="2747483"/>
    <lineage>
        <taxon>Eukaryota</taxon>
        <taxon>Metazoa</taxon>
        <taxon>Ecdysozoa</taxon>
        <taxon>Arthropoda</taxon>
        <taxon>Chelicerata</taxon>
        <taxon>Arachnida</taxon>
        <taxon>Araneae</taxon>
        <taxon>Araneomorphae</taxon>
        <taxon>Entelegynae</taxon>
        <taxon>Araneoidea</taxon>
        <taxon>Nephilidae</taxon>
        <taxon>Trichonephila</taxon>
        <taxon>Trichonephila inaurata</taxon>
    </lineage>
</organism>
<sequence length="200" mass="23457">MDTDLSLRGAQAIIRLYSDFKCLIACDKSEDLLRWRPPQNKRFENLHKNNIIKLLVADIETGISFHDYVESVDKIVARNVLYQVDDKMEALRNIYKTLKPGGAAAILFWLDNPLGTWGNRMLSTRKWSRYVDRSKPVPQYFPPKFKEHSYWAEMKDLGCRDVHIITQSIPCSYSSDEECRDELVKIFDEIFNIPPEQRRI</sequence>
<dbReference type="Pfam" id="PF08241">
    <property type="entry name" value="Methyltransf_11"/>
    <property type="match status" value="1"/>
</dbReference>
<dbReference type="InterPro" id="IPR013216">
    <property type="entry name" value="Methyltransf_11"/>
</dbReference>
<dbReference type="InterPro" id="IPR029063">
    <property type="entry name" value="SAM-dependent_MTases_sf"/>
</dbReference>
<evidence type="ECO:0000259" key="1">
    <source>
        <dbReference type="Pfam" id="PF08241"/>
    </source>
</evidence>
<dbReference type="CDD" id="cd02440">
    <property type="entry name" value="AdoMet_MTases"/>
    <property type="match status" value="1"/>
</dbReference>
<accession>A0A8X6IPC5</accession>
<dbReference type="Gene3D" id="3.40.50.150">
    <property type="entry name" value="Vaccinia Virus protein VP39"/>
    <property type="match status" value="1"/>
</dbReference>